<evidence type="ECO:0000313" key="3">
    <source>
        <dbReference type="Proteomes" id="UP000233524"/>
    </source>
</evidence>
<proteinExistence type="predicted"/>
<sequence length="36" mass="4395">MKKDKKKRDKRNIDEELRGMPREKIKTLDKKTPALR</sequence>
<reference evidence="2 3" key="1">
    <citation type="journal article" date="2017" name="G3 (Bethesda)">
        <title>First Draft Genome Sequence of the Pathogenic Fungus Lomentospora prolificans (Formerly Scedosporium prolificans).</title>
        <authorList>
            <person name="Luo R."/>
            <person name="Zimin A."/>
            <person name="Workman R."/>
            <person name="Fan Y."/>
            <person name="Pertea G."/>
            <person name="Grossman N."/>
            <person name="Wear M.P."/>
            <person name="Jia B."/>
            <person name="Miller H."/>
            <person name="Casadevall A."/>
            <person name="Timp W."/>
            <person name="Zhang S.X."/>
            <person name="Salzberg S.L."/>
        </authorList>
    </citation>
    <scope>NUCLEOTIDE SEQUENCE [LARGE SCALE GENOMIC DNA]</scope>
    <source>
        <strain evidence="2 3">JHH-5317</strain>
    </source>
</reference>
<accession>A0A2N3N372</accession>
<evidence type="ECO:0000256" key="1">
    <source>
        <dbReference type="SAM" id="MobiDB-lite"/>
    </source>
</evidence>
<feature type="non-terminal residue" evidence="2">
    <location>
        <position position="36"/>
    </location>
</feature>
<comment type="caution">
    <text evidence="2">The sequence shown here is derived from an EMBL/GenBank/DDBJ whole genome shotgun (WGS) entry which is preliminary data.</text>
</comment>
<evidence type="ECO:0000313" key="2">
    <source>
        <dbReference type="EMBL" id="PKS06881.1"/>
    </source>
</evidence>
<feature type="region of interest" description="Disordered" evidence="1">
    <location>
        <begin position="1"/>
        <end position="36"/>
    </location>
</feature>
<dbReference type="VEuPathDB" id="FungiDB:jhhlp_006732"/>
<dbReference type="EMBL" id="NLAX01000934">
    <property type="protein sequence ID" value="PKS06881.1"/>
    <property type="molecule type" value="Genomic_DNA"/>
</dbReference>
<dbReference type="AlphaFoldDB" id="A0A2N3N372"/>
<dbReference type="Proteomes" id="UP000233524">
    <property type="component" value="Unassembled WGS sequence"/>
</dbReference>
<feature type="compositionally biased region" description="Basic and acidic residues" evidence="1">
    <location>
        <begin position="11"/>
        <end position="36"/>
    </location>
</feature>
<gene>
    <name evidence="2" type="ORF">jhhlp_006732</name>
</gene>
<keyword evidence="3" id="KW-1185">Reference proteome</keyword>
<dbReference type="InParanoid" id="A0A2N3N372"/>
<name>A0A2N3N372_9PEZI</name>
<organism evidence="2 3">
    <name type="scientific">Lomentospora prolificans</name>
    <dbReference type="NCBI Taxonomy" id="41688"/>
    <lineage>
        <taxon>Eukaryota</taxon>
        <taxon>Fungi</taxon>
        <taxon>Dikarya</taxon>
        <taxon>Ascomycota</taxon>
        <taxon>Pezizomycotina</taxon>
        <taxon>Sordariomycetes</taxon>
        <taxon>Hypocreomycetidae</taxon>
        <taxon>Microascales</taxon>
        <taxon>Microascaceae</taxon>
        <taxon>Lomentospora</taxon>
    </lineage>
</organism>
<feature type="compositionally biased region" description="Basic residues" evidence="1">
    <location>
        <begin position="1"/>
        <end position="10"/>
    </location>
</feature>
<protein>
    <submittedName>
        <fullName evidence="2">Uncharacterized protein</fullName>
    </submittedName>
</protein>